<feature type="transmembrane region" description="Helical" evidence="7">
    <location>
        <begin position="176"/>
        <end position="201"/>
    </location>
</feature>
<evidence type="ECO:0000256" key="1">
    <source>
        <dbReference type="ARBA" id="ARBA00004429"/>
    </source>
</evidence>
<comment type="similarity">
    <text evidence="7">Belongs to the TRAP transporter large permease family.</text>
</comment>
<proteinExistence type="inferred from homology"/>
<gene>
    <name evidence="9" type="ORF">GCM10010991_35850</name>
</gene>
<comment type="subcellular location">
    <subcellularLocation>
        <location evidence="1 7">Cell inner membrane</location>
        <topology evidence="1 7">Multi-pass membrane protein</topology>
    </subcellularLocation>
</comment>
<keyword evidence="5 7" id="KW-1133">Transmembrane helix</keyword>
<comment type="function">
    <text evidence="7">Part of the tripartite ATP-independent periplasmic (TRAP) transport system.</text>
</comment>
<evidence type="ECO:0000313" key="10">
    <source>
        <dbReference type="Proteomes" id="UP000598196"/>
    </source>
</evidence>
<feature type="transmembrane region" description="Helical" evidence="7">
    <location>
        <begin position="57"/>
        <end position="79"/>
    </location>
</feature>
<evidence type="ECO:0000256" key="3">
    <source>
        <dbReference type="ARBA" id="ARBA00022519"/>
    </source>
</evidence>
<evidence type="ECO:0000256" key="5">
    <source>
        <dbReference type="ARBA" id="ARBA00022989"/>
    </source>
</evidence>
<protein>
    <recommendedName>
        <fullName evidence="7">TRAP transporter large permease protein</fullName>
    </recommendedName>
</protein>
<keyword evidence="2" id="KW-1003">Cell membrane</keyword>
<evidence type="ECO:0000256" key="6">
    <source>
        <dbReference type="ARBA" id="ARBA00023136"/>
    </source>
</evidence>
<dbReference type="InterPro" id="IPR004681">
    <property type="entry name" value="TRAP_DctM"/>
</dbReference>
<keyword evidence="4 7" id="KW-0812">Transmembrane</keyword>
<name>A0A918DDY9_9RHOB</name>
<organism evidence="9 10">
    <name type="scientific">Gemmobacter aquaticus</name>
    <dbReference type="NCBI Taxonomy" id="490185"/>
    <lineage>
        <taxon>Bacteria</taxon>
        <taxon>Pseudomonadati</taxon>
        <taxon>Pseudomonadota</taxon>
        <taxon>Alphaproteobacteria</taxon>
        <taxon>Rhodobacterales</taxon>
        <taxon>Paracoccaceae</taxon>
        <taxon>Gemmobacter</taxon>
    </lineage>
</organism>
<feature type="transmembrane region" description="Helical" evidence="7">
    <location>
        <begin position="339"/>
        <end position="358"/>
    </location>
</feature>
<feature type="transmembrane region" description="Helical" evidence="7">
    <location>
        <begin position="99"/>
        <end position="128"/>
    </location>
</feature>
<dbReference type="NCBIfam" id="TIGR00786">
    <property type="entry name" value="dctM"/>
    <property type="match status" value="1"/>
</dbReference>
<feature type="transmembrane region" description="Helical" evidence="7">
    <location>
        <begin position="140"/>
        <end position="164"/>
    </location>
</feature>
<dbReference type="Pfam" id="PF06808">
    <property type="entry name" value="DctM"/>
    <property type="match status" value="1"/>
</dbReference>
<reference evidence="9 10" key="1">
    <citation type="journal article" date="2014" name="Int. J. Syst. Evol. Microbiol.">
        <title>Complete genome sequence of Corynebacterium casei LMG S-19264T (=DSM 44701T), isolated from a smear-ripened cheese.</title>
        <authorList>
            <consortium name="US DOE Joint Genome Institute (JGI-PGF)"/>
            <person name="Walter F."/>
            <person name="Albersmeier A."/>
            <person name="Kalinowski J."/>
            <person name="Ruckert C."/>
        </authorList>
    </citation>
    <scope>NUCLEOTIDE SEQUENCE [LARGE SCALE GENOMIC DNA]</scope>
    <source>
        <strain evidence="9 10">CGMCC 1.7029</strain>
    </source>
</reference>
<feature type="transmembrane region" description="Helical" evidence="7">
    <location>
        <begin position="247"/>
        <end position="265"/>
    </location>
</feature>
<keyword evidence="6 7" id="KW-0472">Membrane</keyword>
<feature type="transmembrane region" description="Helical" evidence="7">
    <location>
        <begin position="364"/>
        <end position="391"/>
    </location>
</feature>
<feature type="transmembrane region" description="Helical" evidence="7">
    <location>
        <begin position="6"/>
        <end position="36"/>
    </location>
</feature>
<dbReference type="GO" id="GO:0022857">
    <property type="term" value="F:transmembrane transporter activity"/>
    <property type="evidence" value="ECO:0007669"/>
    <property type="project" value="UniProtKB-UniRule"/>
</dbReference>
<dbReference type="PANTHER" id="PTHR33362">
    <property type="entry name" value="SIALIC ACID TRAP TRANSPORTER PERMEASE PROTEIN SIAT-RELATED"/>
    <property type="match status" value="1"/>
</dbReference>
<evidence type="ECO:0000256" key="2">
    <source>
        <dbReference type="ARBA" id="ARBA00022475"/>
    </source>
</evidence>
<keyword evidence="10" id="KW-1185">Reference proteome</keyword>
<comment type="subunit">
    <text evidence="7">The complex comprises the extracytoplasmic solute receptor protein and the two transmembrane proteins.</text>
</comment>
<feature type="transmembrane region" description="Helical" evidence="7">
    <location>
        <begin position="310"/>
        <end position="332"/>
    </location>
</feature>
<comment type="caution">
    <text evidence="9">The sequence shown here is derived from an EMBL/GenBank/DDBJ whole genome shotgun (WGS) entry which is preliminary data.</text>
</comment>
<dbReference type="AlphaFoldDB" id="A0A918DDY9"/>
<dbReference type="InterPro" id="IPR010656">
    <property type="entry name" value="DctM"/>
</dbReference>
<dbReference type="EMBL" id="BMLP01000012">
    <property type="protein sequence ID" value="GGO38478.1"/>
    <property type="molecule type" value="Genomic_DNA"/>
</dbReference>
<feature type="transmembrane region" description="Helical" evidence="7">
    <location>
        <begin position="222"/>
        <end position="241"/>
    </location>
</feature>
<evidence type="ECO:0000259" key="8">
    <source>
        <dbReference type="Pfam" id="PF06808"/>
    </source>
</evidence>
<sequence>MLSLVIFGTLIFLIGFTRFPLGLAMLVTGAAGISVLHPRGISAALAVSEQQVMNLAFNYQFSVLPLFILMGVFIVRAGMANDLFTMAKRWMGHLPGGVGVATIVACGGFAAMCASSAAAAATMAKIAIPELEKAKYNPGFAAGSVAAGGTMGILIPPSGALIIYGLLTETSVGELFVAGIIPGLLQVLVYVVVMILVARFLPHWAPKGPSYTMAERVQSIGPIWGVVVLFLLIMVGLSRGWFTATEAGGIGAGGAFLFVVIRRKLTWEVFTSSLIETARISTMIFIVAAGAMVLNQFINLSGISGRAIEFIQSLNMAPMMVVLMLVLFYLMLGCLMDGFAMIFLTVPIIAPIIAGLGYDLVWWAIVTVVVVEISMITPPVGLNVFVLRAMLPKVPVMQIFKGVTPFIISDFLRVALILTFPALALWLPAFVK</sequence>
<evidence type="ECO:0000256" key="4">
    <source>
        <dbReference type="ARBA" id="ARBA00022692"/>
    </source>
</evidence>
<dbReference type="Proteomes" id="UP000598196">
    <property type="component" value="Unassembled WGS sequence"/>
</dbReference>
<evidence type="ECO:0000256" key="7">
    <source>
        <dbReference type="RuleBase" id="RU369079"/>
    </source>
</evidence>
<feature type="domain" description="TRAP C4-dicarboxylate transport system permease DctM subunit" evidence="8">
    <location>
        <begin position="11"/>
        <end position="423"/>
    </location>
</feature>
<accession>A0A918DDY9</accession>
<dbReference type="PIRSF" id="PIRSF006066">
    <property type="entry name" value="HI0050"/>
    <property type="match status" value="1"/>
</dbReference>
<dbReference type="GO" id="GO:0005886">
    <property type="term" value="C:plasma membrane"/>
    <property type="evidence" value="ECO:0007669"/>
    <property type="project" value="UniProtKB-SubCell"/>
</dbReference>
<evidence type="ECO:0000313" key="9">
    <source>
        <dbReference type="EMBL" id="GGO38478.1"/>
    </source>
</evidence>
<keyword evidence="3 7" id="KW-0997">Cell inner membrane</keyword>
<feature type="transmembrane region" description="Helical" evidence="7">
    <location>
        <begin position="277"/>
        <end position="298"/>
    </location>
</feature>
<keyword evidence="7" id="KW-0813">Transport</keyword>
<dbReference type="PANTHER" id="PTHR33362:SF5">
    <property type="entry name" value="C4-DICARBOXYLATE TRAP TRANSPORTER LARGE PERMEASE PROTEIN DCTM"/>
    <property type="match status" value="1"/>
</dbReference>
<feature type="transmembrane region" description="Helical" evidence="7">
    <location>
        <begin position="411"/>
        <end position="431"/>
    </location>
</feature>